<proteinExistence type="predicted"/>
<dbReference type="AlphaFoldDB" id="A0A381T1G2"/>
<feature type="region of interest" description="Disordered" evidence="1">
    <location>
        <begin position="1"/>
        <end position="29"/>
    </location>
</feature>
<sequence length="29" mass="3057">MKNSRSSANAAVTRTTGQLVSATTSTRLF</sequence>
<organism evidence="2">
    <name type="scientific">marine metagenome</name>
    <dbReference type="NCBI Taxonomy" id="408172"/>
    <lineage>
        <taxon>unclassified sequences</taxon>
        <taxon>metagenomes</taxon>
        <taxon>ecological metagenomes</taxon>
    </lineage>
</organism>
<evidence type="ECO:0000313" key="2">
    <source>
        <dbReference type="EMBL" id="SVA10046.1"/>
    </source>
</evidence>
<name>A0A381T1G2_9ZZZZ</name>
<accession>A0A381T1G2</accession>
<dbReference type="EMBL" id="UINC01003884">
    <property type="protein sequence ID" value="SVA10046.1"/>
    <property type="molecule type" value="Genomic_DNA"/>
</dbReference>
<reference evidence="2" key="1">
    <citation type="submission" date="2018-05" db="EMBL/GenBank/DDBJ databases">
        <authorList>
            <person name="Lanie J.A."/>
            <person name="Ng W.-L."/>
            <person name="Kazmierczak K.M."/>
            <person name="Andrzejewski T.M."/>
            <person name="Davidsen T.M."/>
            <person name="Wayne K.J."/>
            <person name="Tettelin H."/>
            <person name="Glass J.I."/>
            <person name="Rusch D."/>
            <person name="Podicherti R."/>
            <person name="Tsui H.-C.T."/>
            <person name="Winkler M.E."/>
        </authorList>
    </citation>
    <scope>NUCLEOTIDE SEQUENCE</scope>
</reference>
<protein>
    <submittedName>
        <fullName evidence="2">Uncharacterized protein</fullName>
    </submittedName>
</protein>
<gene>
    <name evidence="2" type="ORF">METZ01_LOCUS62900</name>
</gene>
<evidence type="ECO:0000256" key="1">
    <source>
        <dbReference type="SAM" id="MobiDB-lite"/>
    </source>
</evidence>